<sequence length="295" mass="34603">MVLAQRETIDVNNYLRKNINMTSKQTQHTFLKRVAKADYYDENLLLGDDNMIVVGSRMLWNAVFHMLDVKSFFRDGCYKQISKQFGTGRSKQIYTVFSEVQNKHDLLLFFALIKDFQKATYHRLFKWFHNELAQFGALNYLTLPEVKSLTYFELGTMKTIKNQLRMKVLGEEIWLDFGPRQQAMLSLTDTSEGSEYCLFWYRISLAFLNVFPRHACLMTGRWRLFLMVYGLITEPLPFFPIELTANSPDEQVSHLMKMLKYCSGEVAIKKSLTTSIANGTLEPWYIHLAEQRFQK</sequence>
<evidence type="ECO:0000313" key="1">
    <source>
        <dbReference type="Proteomes" id="UP000095283"/>
    </source>
</evidence>
<evidence type="ECO:0000313" key="2">
    <source>
        <dbReference type="WBParaSite" id="Hba_02255"/>
    </source>
</evidence>
<protein>
    <submittedName>
        <fullName evidence="2">HECT domain-containing protein</fullName>
    </submittedName>
</protein>
<keyword evidence="1" id="KW-1185">Reference proteome</keyword>
<dbReference type="AlphaFoldDB" id="A0A1I7WC17"/>
<accession>A0A1I7WC17</accession>
<dbReference type="Proteomes" id="UP000095283">
    <property type="component" value="Unplaced"/>
</dbReference>
<reference evidence="2" key="1">
    <citation type="submission" date="2016-11" db="UniProtKB">
        <authorList>
            <consortium name="WormBaseParasite"/>
        </authorList>
    </citation>
    <scope>IDENTIFICATION</scope>
</reference>
<name>A0A1I7WC17_HETBA</name>
<dbReference type="WBParaSite" id="Hba_02255">
    <property type="protein sequence ID" value="Hba_02255"/>
    <property type="gene ID" value="Hba_02255"/>
</dbReference>
<organism evidence="1 2">
    <name type="scientific">Heterorhabditis bacteriophora</name>
    <name type="common">Entomopathogenic nematode worm</name>
    <dbReference type="NCBI Taxonomy" id="37862"/>
    <lineage>
        <taxon>Eukaryota</taxon>
        <taxon>Metazoa</taxon>
        <taxon>Ecdysozoa</taxon>
        <taxon>Nematoda</taxon>
        <taxon>Chromadorea</taxon>
        <taxon>Rhabditida</taxon>
        <taxon>Rhabditina</taxon>
        <taxon>Rhabditomorpha</taxon>
        <taxon>Strongyloidea</taxon>
        <taxon>Heterorhabditidae</taxon>
        <taxon>Heterorhabditis</taxon>
    </lineage>
</organism>
<proteinExistence type="predicted"/>